<proteinExistence type="predicted"/>
<dbReference type="EMBL" id="BMUE01000007">
    <property type="protein sequence ID" value="GGW55029.1"/>
    <property type="molecule type" value="Genomic_DNA"/>
</dbReference>
<gene>
    <name evidence="1" type="ORF">GCM10010503_35020</name>
</gene>
<organism evidence="1 2">
    <name type="scientific">Streptomyces lucensis JCM 4490</name>
    <dbReference type="NCBI Taxonomy" id="1306176"/>
    <lineage>
        <taxon>Bacteria</taxon>
        <taxon>Bacillati</taxon>
        <taxon>Actinomycetota</taxon>
        <taxon>Actinomycetes</taxon>
        <taxon>Kitasatosporales</taxon>
        <taxon>Streptomycetaceae</taxon>
        <taxon>Streptomyces</taxon>
    </lineage>
</organism>
<sequence length="115" mass="12562">MRQAVQGMIAAMPHESDADCLVWEVQLYEPFSHVWICQGYGRATTDADPAELGRAVLAGHLARGPARRGETFRAVVRTGDGDRLTVSADEVPARGWTADRAVRQALPAYLRDALT</sequence>
<comment type="caution">
    <text evidence="1">The sequence shown here is derived from an EMBL/GenBank/DDBJ whole genome shotgun (WGS) entry which is preliminary data.</text>
</comment>
<evidence type="ECO:0000313" key="2">
    <source>
        <dbReference type="Proteomes" id="UP000620224"/>
    </source>
</evidence>
<protein>
    <submittedName>
        <fullName evidence="1">Uncharacterized protein</fullName>
    </submittedName>
</protein>
<evidence type="ECO:0000313" key="1">
    <source>
        <dbReference type="EMBL" id="GGW55029.1"/>
    </source>
</evidence>
<dbReference type="AlphaFoldDB" id="A0A918MR04"/>
<dbReference type="Proteomes" id="UP000620224">
    <property type="component" value="Unassembled WGS sequence"/>
</dbReference>
<reference evidence="1" key="1">
    <citation type="journal article" date="2014" name="Int. J. Syst. Evol. Microbiol.">
        <title>Complete genome sequence of Corynebacterium casei LMG S-19264T (=DSM 44701T), isolated from a smear-ripened cheese.</title>
        <authorList>
            <consortium name="US DOE Joint Genome Institute (JGI-PGF)"/>
            <person name="Walter F."/>
            <person name="Albersmeier A."/>
            <person name="Kalinowski J."/>
            <person name="Ruckert C."/>
        </authorList>
    </citation>
    <scope>NUCLEOTIDE SEQUENCE</scope>
    <source>
        <strain evidence="1">JCM 4490</strain>
    </source>
</reference>
<accession>A0A918MR04</accession>
<reference evidence="1" key="2">
    <citation type="submission" date="2020-09" db="EMBL/GenBank/DDBJ databases">
        <authorList>
            <person name="Sun Q."/>
            <person name="Ohkuma M."/>
        </authorList>
    </citation>
    <scope>NUCLEOTIDE SEQUENCE</scope>
    <source>
        <strain evidence="1">JCM 4490</strain>
    </source>
</reference>
<keyword evidence="2" id="KW-1185">Reference proteome</keyword>
<name>A0A918MR04_9ACTN</name>